<reference evidence="2" key="1">
    <citation type="submission" date="2021-03" db="EMBL/GenBank/DDBJ databases">
        <title>Whole genome shotgun sequence of Actinoplanes consettensis NBRC 14913.</title>
        <authorList>
            <person name="Komaki H."/>
            <person name="Tamura T."/>
        </authorList>
    </citation>
    <scope>NUCLEOTIDE SEQUENCE</scope>
    <source>
        <strain evidence="2">NBRC 14913</strain>
    </source>
</reference>
<accession>A0A919VYC6</accession>
<evidence type="ECO:0000256" key="1">
    <source>
        <dbReference type="SAM" id="MobiDB-lite"/>
    </source>
</evidence>
<dbReference type="EMBL" id="BOQP01000037">
    <property type="protein sequence ID" value="GIM79330.1"/>
    <property type="molecule type" value="Genomic_DNA"/>
</dbReference>
<keyword evidence="3" id="KW-1185">Reference proteome</keyword>
<proteinExistence type="predicted"/>
<gene>
    <name evidence="2" type="ORF">Aco04nite_64930</name>
</gene>
<evidence type="ECO:0000313" key="2">
    <source>
        <dbReference type="EMBL" id="GIM79330.1"/>
    </source>
</evidence>
<dbReference type="AlphaFoldDB" id="A0A919VYC6"/>
<sequence>MHKWVVQAVVAGLVLTSPGQPSHRHPETDPGCGAGDHSSRAVYSISTQAGSVLELRFSDSHRCAWGFLSTRGVGELWIDRTSDAGETWEGLLGKSRSRVFSAAGTTYTTGYADSPPIMVRVCGRDVFPGIARFISSIAETYTQTVCSDWF</sequence>
<comment type="caution">
    <text evidence="2">The sequence shown here is derived from an EMBL/GenBank/DDBJ whole genome shotgun (WGS) entry which is preliminary data.</text>
</comment>
<protein>
    <submittedName>
        <fullName evidence="2">Uncharacterized protein</fullName>
    </submittedName>
</protein>
<dbReference type="Proteomes" id="UP000680865">
    <property type="component" value="Unassembled WGS sequence"/>
</dbReference>
<organism evidence="2 3">
    <name type="scientific">Winogradskya consettensis</name>
    <dbReference type="NCBI Taxonomy" id="113560"/>
    <lineage>
        <taxon>Bacteria</taxon>
        <taxon>Bacillati</taxon>
        <taxon>Actinomycetota</taxon>
        <taxon>Actinomycetes</taxon>
        <taxon>Micromonosporales</taxon>
        <taxon>Micromonosporaceae</taxon>
        <taxon>Winogradskya</taxon>
    </lineage>
</organism>
<evidence type="ECO:0000313" key="3">
    <source>
        <dbReference type="Proteomes" id="UP000680865"/>
    </source>
</evidence>
<feature type="region of interest" description="Disordered" evidence="1">
    <location>
        <begin position="16"/>
        <end position="36"/>
    </location>
</feature>
<name>A0A919VYC6_9ACTN</name>